<evidence type="ECO:0000313" key="3">
    <source>
        <dbReference type="EMBL" id="MEQ4481447.1"/>
    </source>
</evidence>
<feature type="domain" description="DUF2399" evidence="1">
    <location>
        <begin position="300"/>
        <end position="469"/>
    </location>
</feature>
<evidence type="ECO:0000259" key="1">
    <source>
        <dbReference type="Pfam" id="PF09664"/>
    </source>
</evidence>
<organism evidence="3 4">
    <name type="scientific">Cohnella silvisoli</name>
    <dbReference type="NCBI Taxonomy" id="2873699"/>
    <lineage>
        <taxon>Bacteria</taxon>
        <taxon>Bacillati</taxon>
        <taxon>Bacillota</taxon>
        <taxon>Bacilli</taxon>
        <taxon>Bacillales</taxon>
        <taxon>Paenibacillaceae</taxon>
        <taxon>Cohnella</taxon>
    </lineage>
</organism>
<dbReference type="Proteomes" id="UP001493487">
    <property type="component" value="Unassembled WGS sequence"/>
</dbReference>
<dbReference type="RefSeq" id="WP_232182048.1">
    <property type="nucleotide sequence ID" value="NZ_JAIOAP010000001.1"/>
</dbReference>
<accession>A0ABV1KPQ1</accession>
<dbReference type="EMBL" id="JASKHM010000001">
    <property type="protein sequence ID" value="MEQ4481447.1"/>
    <property type="molecule type" value="Genomic_DNA"/>
</dbReference>
<dbReference type="Pfam" id="PF09664">
    <property type="entry name" value="DUF2399"/>
    <property type="match status" value="1"/>
</dbReference>
<sequence>MSFQERMTAKEYYSQPGFSNFIGKIFQKYKGLGRVGGNIETDELTIEESQRLLEFFGPQLRKSKQYIRPGDIIKVPIKLFIVELYRGYRLTIPELYEVLKGRPLLTNADIKEMESRQWTLLFLNVRDEFEGKHKFDLLQEETSHPICNWFSMLKQGSARGSRILQNMLRQDQKKASEELGYCMNALWFLKNDMIANLKSIGINVPWIRLPVLATHITKDSHALDWKRSLGKLFWSALSEIDSTKLQSEPKQSTDTKLSFDDSISMNRRKIYRNSGIKDDDISSDVKLFAQPFTQFDSPSTMTLREVEIYPVWPEYSDLYVVENPSVIGTMADEAIEILDSLGVSFRDVPSDFPIIICTSGQPSAAAISFISRCLDVNPTCRLNFSGDFDLAGLQIAIGIYNQFPNAFQEWYMNSETYRSHSMDGVPISDEDKKLLMQMEVPWSNDLGIEMEKIGIKRYHEAIIHELNADWIKAVNEVLEKMK</sequence>
<evidence type="ECO:0000259" key="2">
    <source>
        <dbReference type="Pfam" id="PF11796"/>
    </source>
</evidence>
<reference evidence="3 4" key="1">
    <citation type="journal article" date="2023" name="Genome Announc.">
        <title>Pan-Genome Analyses of the Genus Cohnella and Proposal of the Novel Species Cohnella silvisoli sp. nov., Isolated from Forest Soil.</title>
        <authorList>
            <person name="Wang C."/>
            <person name="Mao L."/>
            <person name="Bao G."/>
            <person name="Zhu H."/>
        </authorList>
    </citation>
    <scope>NUCLEOTIDE SEQUENCE [LARGE SCALE GENOMIC DNA]</scope>
    <source>
        <strain evidence="3 4">NL03-T5-1</strain>
    </source>
</reference>
<gene>
    <name evidence="3" type="ORF">QJS35_03445</name>
</gene>
<evidence type="ECO:0000313" key="4">
    <source>
        <dbReference type="Proteomes" id="UP001493487"/>
    </source>
</evidence>
<feature type="domain" description="Conserved hypothetical protein CHP02679 N terminus" evidence="2">
    <location>
        <begin position="36"/>
        <end position="286"/>
    </location>
</feature>
<keyword evidence="4" id="KW-1185">Reference proteome</keyword>
<dbReference type="InterPro" id="IPR024465">
    <property type="entry name" value="DUF2399"/>
</dbReference>
<dbReference type="InterPro" id="IPR024466">
    <property type="entry name" value="CHP02679_N"/>
</dbReference>
<proteinExistence type="predicted"/>
<dbReference type="Pfam" id="PF11796">
    <property type="entry name" value="DUF3323"/>
    <property type="match status" value="1"/>
</dbReference>
<name>A0ABV1KPQ1_9BACL</name>
<comment type="caution">
    <text evidence="3">The sequence shown here is derived from an EMBL/GenBank/DDBJ whole genome shotgun (WGS) entry which is preliminary data.</text>
</comment>
<protein>
    <submittedName>
        <fullName evidence="3">TIGR02679 domain-containing protein</fullName>
    </submittedName>
</protein>